<gene>
    <name evidence="2" type="ordered locus">Arcve_1993</name>
</gene>
<accession>F2KS47</accession>
<keyword evidence="1" id="KW-0812">Transmembrane</keyword>
<dbReference type="STRING" id="693661.Arcve_1993"/>
<protein>
    <recommendedName>
        <fullName evidence="4">DUF483 domain-containing protein</fullName>
    </recommendedName>
</protein>
<evidence type="ECO:0000313" key="3">
    <source>
        <dbReference type="Proteomes" id="UP000008136"/>
    </source>
</evidence>
<keyword evidence="3" id="KW-1185">Reference proteome</keyword>
<proteinExistence type="predicted"/>
<dbReference type="HOGENOM" id="CLU_887396_0_0_2"/>
<dbReference type="EMBL" id="CP002588">
    <property type="protein sequence ID" value="AEA47986.1"/>
    <property type="molecule type" value="Genomic_DNA"/>
</dbReference>
<keyword evidence="1" id="KW-1133">Transmembrane helix</keyword>
<dbReference type="GeneID" id="10395126"/>
<dbReference type="OrthoDB" id="65030at2157"/>
<dbReference type="AlphaFoldDB" id="F2KS47"/>
<dbReference type="KEGG" id="ave:Arcve_1993"/>
<dbReference type="Pfam" id="PF04467">
    <property type="entry name" value="DUF483"/>
    <property type="match status" value="1"/>
</dbReference>
<sequence length="313" mass="35807">MSFSLIFEAGRIAAGLTDCVMYNPFPEISAGAQLPLHRLLSGYRQGICSLNELYDYVERLERWAEEEARVFRTPDVLREYCEIKPVPFCFIINRIISSPRLEFAPEMQFYLVRAGRERAIAKMLSKIRNAEKSAIKKSDARKIARINEIEGRMLGYPDCCVNAFVELKKGRMEGKDLPSPERVIAEEFVERGLAELTVRILEGEEDLPDESYSLFATNFYPCSLLCPKALEAGRRYREFLDKTMHGLFIAGIAANLASILVVCFNMHLKGYFASLSPLFSARSVRNLAEEYSKNPSAFHSTITRRFYQTYERV</sequence>
<dbReference type="eggNOG" id="arCOG04822">
    <property type="taxonomic scope" value="Archaea"/>
</dbReference>
<evidence type="ECO:0000256" key="1">
    <source>
        <dbReference type="SAM" id="Phobius"/>
    </source>
</evidence>
<dbReference type="RefSeq" id="WP_013684638.1">
    <property type="nucleotide sequence ID" value="NC_015320.1"/>
</dbReference>
<evidence type="ECO:0008006" key="4">
    <source>
        <dbReference type="Google" id="ProtNLM"/>
    </source>
</evidence>
<reference evidence="2 3" key="1">
    <citation type="submission" date="2011-03" db="EMBL/GenBank/DDBJ databases">
        <title>The complete genome of Archaeoglobus veneficus SNP6.</title>
        <authorList>
            <consortium name="US DOE Joint Genome Institute (JGI-PGF)"/>
            <person name="Lucas S."/>
            <person name="Copeland A."/>
            <person name="Lapidus A."/>
            <person name="Bruce D."/>
            <person name="Goodwin L."/>
            <person name="Pitluck S."/>
            <person name="Kyrpides N."/>
            <person name="Mavromatis K."/>
            <person name="Pagani I."/>
            <person name="Ivanova N."/>
            <person name="Mikhailova N."/>
            <person name="Lu M."/>
            <person name="Detter J.C."/>
            <person name="Tapia R."/>
            <person name="Han C."/>
            <person name="Land M."/>
            <person name="Hauser L."/>
            <person name="Markowitz V."/>
            <person name="Cheng J.-F."/>
            <person name="Hugenholtz P."/>
            <person name="Woyke T."/>
            <person name="Wu D."/>
            <person name="Spring S."/>
            <person name="Brambilla E."/>
            <person name="Klenk H.-P."/>
            <person name="Eisen J.A."/>
        </authorList>
    </citation>
    <scope>NUCLEOTIDE SEQUENCE [LARGE SCALE GENOMIC DNA]</scope>
    <source>
        <strain>SNP6</strain>
    </source>
</reference>
<feature type="transmembrane region" description="Helical" evidence="1">
    <location>
        <begin position="244"/>
        <end position="268"/>
    </location>
</feature>
<keyword evidence="1" id="KW-0472">Membrane</keyword>
<organism evidence="2 3">
    <name type="scientific">Archaeoglobus veneficus (strain DSM 11195 / SNP6)</name>
    <dbReference type="NCBI Taxonomy" id="693661"/>
    <lineage>
        <taxon>Archaea</taxon>
        <taxon>Methanobacteriati</taxon>
        <taxon>Methanobacteriota</taxon>
        <taxon>Archaeoglobi</taxon>
        <taxon>Archaeoglobales</taxon>
        <taxon>Archaeoglobaceae</taxon>
        <taxon>Archaeoglobus</taxon>
    </lineage>
</organism>
<dbReference type="Proteomes" id="UP000008136">
    <property type="component" value="Chromosome"/>
</dbReference>
<dbReference type="InterPro" id="IPR007556">
    <property type="entry name" value="DUF483"/>
</dbReference>
<name>F2KS47_ARCVS</name>
<evidence type="ECO:0000313" key="2">
    <source>
        <dbReference type="EMBL" id="AEA47986.1"/>
    </source>
</evidence>